<accession>A0A5C7F6Y5</accession>
<feature type="transmembrane region" description="Helical" evidence="1">
    <location>
        <begin position="219"/>
        <end position="240"/>
    </location>
</feature>
<proteinExistence type="predicted"/>
<dbReference type="Proteomes" id="UP000321816">
    <property type="component" value="Chromosome"/>
</dbReference>
<evidence type="ECO:0000256" key="1">
    <source>
        <dbReference type="SAM" id="Phobius"/>
    </source>
</evidence>
<sequence>MTVTAVGALAGLILSIILILIKIPPVYSLLAGAAAGGLLGGADLPATVGFIMEGAEGMIPAVMRVIAAGILAGVMIDSGAASSIAAGVVRLLGQKRALLALVLATAVLTAVGVFIVIAVMTVASIAMAVAYKANFSRPSVLLAMVGGGKAGNLISPNPNTIALSDAFDLPLTTLMAAGLPSAFAGIIVTYLIAERLKSRGSFVVHKEMPEESSKLPHPAAAATAPVTAILLLLAGPVAGIEIDPLIALPAGAVLGAIVMGQSSQLNAFFISGLNKVSAVAVLLLGTGAIAGIISNSMLPALITGTIEAGGLPAYAIAPLSGIFMGGATASTTAGSVVAGEVFSGTLLELGVSALAGAVMIHAGATVLDHMPHGSFFHASAASVGMTIKERLKLFPYETAAGFVMALTATIIYGITGLF</sequence>
<dbReference type="InterPro" id="IPR003474">
    <property type="entry name" value="Glcn_transporter"/>
</dbReference>
<dbReference type="RefSeq" id="WP_147804118.1">
    <property type="nucleotide sequence ID" value="NZ_CP144914.1"/>
</dbReference>
<dbReference type="GO" id="GO:0015128">
    <property type="term" value="F:gluconate transmembrane transporter activity"/>
    <property type="evidence" value="ECO:0007669"/>
    <property type="project" value="InterPro"/>
</dbReference>
<evidence type="ECO:0000313" key="2">
    <source>
        <dbReference type="EMBL" id="WWD81072.1"/>
    </source>
</evidence>
<keyword evidence="1" id="KW-0812">Transmembrane</keyword>
<gene>
    <name evidence="2" type="ORF">FTX54_005780</name>
</gene>
<feature type="transmembrane region" description="Helical" evidence="1">
    <location>
        <begin position="276"/>
        <end position="293"/>
    </location>
</feature>
<feature type="transmembrane region" description="Helical" evidence="1">
    <location>
        <begin position="174"/>
        <end position="193"/>
    </location>
</feature>
<feature type="transmembrane region" description="Helical" evidence="1">
    <location>
        <begin position="97"/>
        <end position="130"/>
    </location>
</feature>
<dbReference type="GO" id="GO:0005886">
    <property type="term" value="C:plasma membrane"/>
    <property type="evidence" value="ECO:0007669"/>
    <property type="project" value="TreeGrafter"/>
</dbReference>
<keyword evidence="1" id="KW-1133">Transmembrane helix</keyword>
<dbReference type="PANTHER" id="PTHR30354">
    <property type="entry name" value="GNT FAMILY GLUCONATE TRANSPORTER"/>
    <property type="match status" value="1"/>
</dbReference>
<dbReference type="Pfam" id="PF02447">
    <property type="entry name" value="GntP_permease"/>
    <property type="match status" value="1"/>
</dbReference>
<feature type="transmembrane region" description="Helical" evidence="1">
    <location>
        <begin position="6"/>
        <end position="23"/>
    </location>
</feature>
<dbReference type="AlphaFoldDB" id="A0A5C7F6Y5"/>
<name>A0A5C7F6Y5_9BACI</name>
<reference evidence="2 3" key="1">
    <citation type="submission" date="2024-01" db="EMBL/GenBank/DDBJ databases">
        <title>Complete Genome Sequence of Alkalicoccus halolimnae BZ-SZ-XJ29T, a Moderately Halophilic Bacterium Isolated from a Salt Lake.</title>
        <authorList>
            <person name="Zhao B."/>
        </authorList>
    </citation>
    <scope>NUCLEOTIDE SEQUENCE [LARGE SCALE GENOMIC DNA]</scope>
    <source>
        <strain evidence="2 3">BZ-SZ-XJ29</strain>
    </source>
</reference>
<feature type="transmembrane region" description="Helical" evidence="1">
    <location>
        <begin position="346"/>
        <end position="367"/>
    </location>
</feature>
<protein>
    <submittedName>
        <fullName evidence="2">GntP family permease</fullName>
    </submittedName>
</protein>
<evidence type="ECO:0000313" key="3">
    <source>
        <dbReference type="Proteomes" id="UP000321816"/>
    </source>
</evidence>
<feature type="transmembrane region" description="Helical" evidence="1">
    <location>
        <begin position="58"/>
        <end position="76"/>
    </location>
</feature>
<keyword evidence="1" id="KW-0472">Membrane</keyword>
<dbReference type="OrthoDB" id="2136698at2"/>
<dbReference type="PANTHER" id="PTHR30354:SF23">
    <property type="entry name" value="GNTP FAMILY PERMEASE"/>
    <property type="match status" value="1"/>
</dbReference>
<feature type="transmembrane region" description="Helical" evidence="1">
    <location>
        <begin position="30"/>
        <end position="52"/>
    </location>
</feature>
<feature type="transmembrane region" description="Helical" evidence="1">
    <location>
        <begin position="246"/>
        <end position="269"/>
    </location>
</feature>
<dbReference type="EMBL" id="CP144914">
    <property type="protein sequence ID" value="WWD81072.1"/>
    <property type="molecule type" value="Genomic_DNA"/>
</dbReference>
<dbReference type="KEGG" id="ahal:FTX54_005780"/>
<keyword evidence="3" id="KW-1185">Reference proteome</keyword>
<organism evidence="2 3">
    <name type="scientific">Alkalicoccus halolimnae</name>
    <dbReference type="NCBI Taxonomy" id="1667239"/>
    <lineage>
        <taxon>Bacteria</taxon>
        <taxon>Bacillati</taxon>
        <taxon>Bacillota</taxon>
        <taxon>Bacilli</taxon>
        <taxon>Bacillales</taxon>
        <taxon>Bacillaceae</taxon>
        <taxon>Alkalicoccus</taxon>
    </lineage>
</organism>
<feature type="transmembrane region" description="Helical" evidence="1">
    <location>
        <begin position="313"/>
        <end position="339"/>
    </location>
</feature>
<feature type="transmembrane region" description="Helical" evidence="1">
    <location>
        <begin position="399"/>
        <end position="417"/>
    </location>
</feature>